<keyword evidence="1" id="KW-0805">Transcription regulation</keyword>
<dbReference type="GO" id="GO:0006355">
    <property type="term" value="P:regulation of DNA-templated transcription"/>
    <property type="evidence" value="ECO:0007669"/>
    <property type="project" value="UniProtKB-ARBA"/>
</dbReference>
<evidence type="ECO:0000256" key="2">
    <source>
        <dbReference type="ARBA" id="ARBA00023125"/>
    </source>
</evidence>
<organism evidence="5 6">
    <name type="scientific">Roseateles aquatilis</name>
    <dbReference type="NCBI Taxonomy" id="431061"/>
    <lineage>
        <taxon>Bacteria</taxon>
        <taxon>Pseudomonadati</taxon>
        <taxon>Pseudomonadota</taxon>
        <taxon>Betaproteobacteria</taxon>
        <taxon>Burkholderiales</taxon>
        <taxon>Sphaerotilaceae</taxon>
        <taxon>Roseateles</taxon>
    </lineage>
</organism>
<evidence type="ECO:0000259" key="4">
    <source>
        <dbReference type="PROSITE" id="PS50956"/>
    </source>
</evidence>
<dbReference type="SUPFAM" id="SSF54909">
    <property type="entry name" value="Dimeric alpha+beta barrel"/>
    <property type="match status" value="1"/>
</dbReference>
<protein>
    <submittedName>
        <fullName evidence="5">AsnC family transcriptional regulator</fullName>
    </submittedName>
</protein>
<dbReference type="CDD" id="cd00090">
    <property type="entry name" value="HTH_ARSR"/>
    <property type="match status" value="1"/>
</dbReference>
<dbReference type="GO" id="GO:0043200">
    <property type="term" value="P:response to amino acid"/>
    <property type="evidence" value="ECO:0007669"/>
    <property type="project" value="TreeGrafter"/>
</dbReference>
<name>A0A246J2K0_9BURK</name>
<sequence>MDKQIELDAIDRRILHALQADGRMTYDALAAQVNLSSSAVLRRVRRLEEDGVITAYVALVNPERVGLGLTAYINVRLEKHTDSHKRTPMDLFRAAVLTWPEVIECAALTGEMDYLLRVLVRDMSHYARFISDTLLRHPSVQDCKTSFVLDRLKDTTALPV</sequence>
<dbReference type="SMART" id="SM00344">
    <property type="entry name" value="HTH_ASNC"/>
    <property type="match status" value="1"/>
</dbReference>
<dbReference type="PRINTS" id="PR00033">
    <property type="entry name" value="HTHASNC"/>
</dbReference>
<dbReference type="PROSITE" id="PS00519">
    <property type="entry name" value="HTH_ASNC_1"/>
    <property type="match status" value="1"/>
</dbReference>
<dbReference type="Gene3D" id="1.10.10.10">
    <property type="entry name" value="Winged helix-like DNA-binding domain superfamily/Winged helix DNA-binding domain"/>
    <property type="match status" value="1"/>
</dbReference>
<dbReference type="RefSeq" id="WP_088386461.1">
    <property type="nucleotide sequence ID" value="NZ_NIOF01000010.1"/>
</dbReference>
<dbReference type="PANTHER" id="PTHR30154:SF46">
    <property type="entry name" value="TRANSCRIPTIONAL REGULATORY PROTEIN"/>
    <property type="match status" value="1"/>
</dbReference>
<dbReference type="PROSITE" id="PS50956">
    <property type="entry name" value="HTH_ASNC_2"/>
    <property type="match status" value="1"/>
</dbReference>
<dbReference type="Pfam" id="PF13412">
    <property type="entry name" value="HTH_24"/>
    <property type="match status" value="1"/>
</dbReference>
<feature type="domain" description="HTH asnC-type" evidence="4">
    <location>
        <begin position="7"/>
        <end position="68"/>
    </location>
</feature>
<dbReference type="GO" id="GO:0043565">
    <property type="term" value="F:sequence-specific DNA binding"/>
    <property type="evidence" value="ECO:0007669"/>
    <property type="project" value="InterPro"/>
</dbReference>
<dbReference type="InterPro" id="IPR011008">
    <property type="entry name" value="Dimeric_a/b-barrel"/>
</dbReference>
<evidence type="ECO:0000313" key="6">
    <source>
        <dbReference type="Proteomes" id="UP000197468"/>
    </source>
</evidence>
<accession>A0A246J2K0</accession>
<keyword evidence="2" id="KW-0238">DNA-binding</keyword>
<dbReference type="InterPro" id="IPR000485">
    <property type="entry name" value="AsnC-type_HTH_dom"/>
</dbReference>
<proteinExistence type="predicted"/>
<dbReference type="Gene3D" id="3.30.70.920">
    <property type="match status" value="1"/>
</dbReference>
<dbReference type="InterPro" id="IPR036390">
    <property type="entry name" value="WH_DNA-bd_sf"/>
</dbReference>
<dbReference type="InterPro" id="IPR019887">
    <property type="entry name" value="Tscrpt_reg_AsnC/Lrp_C"/>
</dbReference>
<dbReference type="AlphaFoldDB" id="A0A246J2K0"/>
<keyword evidence="6" id="KW-1185">Reference proteome</keyword>
<evidence type="ECO:0000256" key="1">
    <source>
        <dbReference type="ARBA" id="ARBA00023015"/>
    </source>
</evidence>
<dbReference type="InterPro" id="IPR011991">
    <property type="entry name" value="ArsR-like_HTH"/>
</dbReference>
<dbReference type="SUPFAM" id="SSF46785">
    <property type="entry name" value="Winged helix' DNA-binding domain"/>
    <property type="match status" value="1"/>
</dbReference>
<dbReference type="PANTHER" id="PTHR30154">
    <property type="entry name" value="LEUCINE-RESPONSIVE REGULATORY PROTEIN"/>
    <property type="match status" value="1"/>
</dbReference>
<evidence type="ECO:0000313" key="5">
    <source>
        <dbReference type="EMBL" id="OWQ86793.1"/>
    </source>
</evidence>
<evidence type="ECO:0000256" key="3">
    <source>
        <dbReference type="ARBA" id="ARBA00023163"/>
    </source>
</evidence>
<dbReference type="Pfam" id="PF01037">
    <property type="entry name" value="AsnC_trans_reg"/>
    <property type="match status" value="1"/>
</dbReference>
<dbReference type="EMBL" id="NIOF01000010">
    <property type="protein sequence ID" value="OWQ86793.1"/>
    <property type="molecule type" value="Genomic_DNA"/>
</dbReference>
<reference evidence="5 6" key="1">
    <citation type="journal article" date="2008" name="Int. J. Syst. Evol. Microbiol.">
        <title>Description of Roseateles aquatilis sp. nov. and Roseateles terrae sp. nov., in the class Betaproteobacteria, and emended description of the genus Roseateles.</title>
        <authorList>
            <person name="Gomila M."/>
            <person name="Bowien B."/>
            <person name="Falsen E."/>
            <person name="Moore E.R."/>
            <person name="Lalucat J."/>
        </authorList>
    </citation>
    <scope>NUCLEOTIDE SEQUENCE [LARGE SCALE GENOMIC DNA]</scope>
    <source>
        <strain evidence="5 6">CCUG 48205</strain>
    </source>
</reference>
<dbReference type="Proteomes" id="UP000197468">
    <property type="component" value="Unassembled WGS sequence"/>
</dbReference>
<dbReference type="FunFam" id="1.10.10.10:FF:000186">
    <property type="entry name" value="AsnC family transcriptional regulator"/>
    <property type="match status" value="1"/>
</dbReference>
<dbReference type="OrthoDB" id="8526125at2"/>
<dbReference type="GO" id="GO:0005829">
    <property type="term" value="C:cytosol"/>
    <property type="evidence" value="ECO:0007669"/>
    <property type="project" value="TreeGrafter"/>
</dbReference>
<dbReference type="InterPro" id="IPR036388">
    <property type="entry name" value="WH-like_DNA-bd_sf"/>
</dbReference>
<keyword evidence="3" id="KW-0804">Transcription</keyword>
<dbReference type="InterPro" id="IPR019885">
    <property type="entry name" value="Tscrpt_reg_HTH_AsnC-type_CS"/>
</dbReference>
<comment type="caution">
    <text evidence="5">The sequence shown here is derived from an EMBL/GenBank/DDBJ whole genome shotgun (WGS) entry which is preliminary data.</text>
</comment>
<dbReference type="InterPro" id="IPR019888">
    <property type="entry name" value="Tscrpt_reg_AsnC-like"/>
</dbReference>
<gene>
    <name evidence="5" type="ORF">CDN99_18925</name>
</gene>